<dbReference type="EMBL" id="MPLS01000010">
    <property type="protein sequence ID" value="ORI97985.1"/>
    <property type="molecule type" value="Genomic_DNA"/>
</dbReference>
<evidence type="ECO:0000313" key="2">
    <source>
        <dbReference type="EMBL" id="ORI97985.1"/>
    </source>
</evidence>
<dbReference type="STRING" id="33968.BMS77_05440"/>
<dbReference type="InterPro" id="IPR050256">
    <property type="entry name" value="Glycosyltransferase_2"/>
</dbReference>
<gene>
    <name evidence="2" type="ORF">BMR96_04015</name>
</gene>
<dbReference type="Gene3D" id="3.90.550.10">
    <property type="entry name" value="Spore Coat Polysaccharide Biosynthesis Protein SpsA, Chain A"/>
    <property type="match status" value="1"/>
</dbReference>
<dbReference type="Pfam" id="PF00535">
    <property type="entry name" value="Glycos_transf_2"/>
    <property type="match status" value="1"/>
</dbReference>
<protein>
    <recommendedName>
        <fullName evidence="1">Glycosyltransferase 2-like domain-containing protein</fullName>
    </recommendedName>
</protein>
<comment type="caution">
    <text evidence="2">The sequence shown here is derived from an EMBL/GenBank/DDBJ whole genome shotgun (WGS) entry which is preliminary data.</text>
</comment>
<dbReference type="Proteomes" id="UP000192288">
    <property type="component" value="Unassembled WGS sequence"/>
</dbReference>
<dbReference type="eggNOG" id="COG1215">
    <property type="taxonomic scope" value="Bacteria"/>
</dbReference>
<accession>A0A1X0VE33</accession>
<dbReference type="PANTHER" id="PTHR48090">
    <property type="entry name" value="UNDECAPRENYL-PHOSPHATE 4-DEOXY-4-FORMAMIDO-L-ARABINOSE TRANSFERASE-RELATED"/>
    <property type="match status" value="1"/>
</dbReference>
<evidence type="ECO:0000259" key="1">
    <source>
        <dbReference type="Pfam" id="PF00535"/>
    </source>
</evidence>
<dbReference type="SUPFAM" id="SSF53448">
    <property type="entry name" value="Nucleotide-diphospho-sugar transferases"/>
    <property type="match status" value="1"/>
</dbReference>
<evidence type="ECO:0000313" key="3">
    <source>
        <dbReference type="Proteomes" id="UP000192288"/>
    </source>
</evidence>
<reference evidence="2 3" key="1">
    <citation type="journal article" date="2017" name="Front. Microbiol.">
        <title>Genomic Characterization of Dairy Associated Leuconostoc Species and Diversity of Leuconostocs in Undefined Mixed Mesophilic Starter Cultures.</title>
        <authorList>
            <person name="Frantzen C.A."/>
            <person name="Kot W."/>
            <person name="Pedersen T.B."/>
            <person name="Ardo Y.M."/>
            <person name="Broadbent J.R."/>
            <person name="Neve H."/>
            <person name="Hansen L.H."/>
            <person name="Dal Bello F."/>
            <person name="Ostlie H.M."/>
            <person name="Kleppen H.P."/>
            <person name="Vogensen F.K."/>
            <person name="Holo H."/>
        </authorList>
    </citation>
    <scope>NUCLEOTIDE SEQUENCE [LARGE SCALE GENOMIC DNA]</scope>
    <source>
        <strain evidence="2 3">LMGCF08</strain>
    </source>
</reference>
<dbReference type="AlphaFoldDB" id="A0A1X0VE33"/>
<organism evidence="2 3">
    <name type="scientific">Leuconostoc pseudomesenteroides</name>
    <dbReference type="NCBI Taxonomy" id="33968"/>
    <lineage>
        <taxon>Bacteria</taxon>
        <taxon>Bacillati</taxon>
        <taxon>Bacillota</taxon>
        <taxon>Bacilli</taxon>
        <taxon>Lactobacillales</taxon>
        <taxon>Lactobacillaceae</taxon>
        <taxon>Leuconostoc</taxon>
    </lineage>
</organism>
<feature type="domain" description="Glycosyltransferase 2-like" evidence="1">
    <location>
        <begin position="55"/>
        <end position="122"/>
    </location>
</feature>
<name>A0A1X0VE33_LEUPS</name>
<proteinExistence type="predicted"/>
<sequence>MKQILAVFVQILTLYPIIGAIAWTIGGIFYRTVYVGKILDRDFKKIRVEKEPMITIMIPCHNEEMVIEDTIDYLMNDLEYHNYEVLVCDDGSTDTTPEILSRLSAKYQKLRVLRVNKNKGKALK</sequence>
<dbReference type="InterPro" id="IPR029044">
    <property type="entry name" value="Nucleotide-diphossugar_trans"/>
</dbReference>
<dbReference type="InterPro" id="IPR001173">
    <property type="entry name" value="Glyco_trans_2-like"/>
</dbReference>